<feature type="transmembrane region" description="Helical" evidence="1">
    <location>
        <begin position="40"/>
        <end position="61"/>
    </location>
</feature>
<name>A0A3P3Z8S6_LEIBR</name>
<dbReference type="AlphaFoldDB" id="A0A3P3Z8S6"/>
<evidence type="ECO:0000313" key="2">
    <source>
        <dbReference type="EMBL" id="SYZ66658.1"/>
    </source>
</evidence>
<keyword evidence="1" id="KW-1133">Transmembrane helix</keyword>
<dbReference type="EMBL" id="LS997624">
    <property type="protein sequence ID" value="SYZ66658.1"/>
    <property type="molecule type" value="Genomic_DNA"/>
</dbReference>
<keyword evidence="1" id="KW-0812">Transmembrane</keyword>
<gene>
    <name evidence="2" type="ORF">LBRM2904_25.2500</name>
</gene>
<protein>
    <submittedName>
        <fullName evidence="2">Hypothetical_protein</fullName>
    </submittedName>
</protein>
<keyword evidence="1" id="KW-0472">Membrane</keyword>
<evidence type="ECO:0000313" key="3">
    <source>
        <dbReference type="Proteomes" id="UP000319462"/>
    </source>
</evidence>
<dbReference type="RefSeq" id="XP_001565699.1">
    <property type="nucleotide sequence ID" value="XM_001565649.1"/>
</dbReference>
<proteinExistence type="predicted"/>
<reference evidence="2 3" key="1">
    <citation type="submission" date="2018-09" db="EMBL/GenBank/DDBJ databases">
        <authorList>
            <person name="Peiro R."/>
            <person name="Begona"/>
            <person name="Cbmso G."/>
            <person name="Lopez M."/>
            <person name="Gonzalez S."/>
        </authorList>
    </citation>
    <scope>NUCLEOTIDE SEQUENCE [LARGE SCALE GENOMIC DNA]</scope>
</reference>
<accession>A0A3P3Z8S6</accession>
<dbReference type="VEuPathDB" id="TriTrypDB:LbrM.25.1970"/>
<evidence type="ECO:0000256" key="1">
    <source>
        <dbReference type="SAM" id="Phobius"/>
    </source>
</evidence>
<sequence>MNAAQTKVAKKPKDGSWRNKFVEDAAVIYSKDTTNRLTDFAGAFLILCISVYFTTSGYLFYRELALSK</sequence>
<dbReference type="KEGG" id="lbz:LBRM_25_1970"/>
<dbReference type="Proteomes" id="UP000319462">
    <property type="component" value="Chromosome 25"/>
</dbReference>
<organism evidence="2 3">
    <name type="scientific">Leishmania braziliensis MHOM/BR/75/M2904</name>
    <dbReference type="NCBI Taxonomy" id="420245"/>
    <lineage>
        <taxon>Eukaryota</taxon>
        <taxon>Discoba</taxon>
        <taxon>Euglenozoa</taxon>
        <taxon>Kinetoplastea</taxon>
        <taxon>Metakinetoplastina</taxon>
        <taxon>Trypanosomatida</taxon>
        <taxon>Trypanosomatidae</taxon>
        <taxon>Leishmaniinae</taxon>
        <taxon>Leishmania</taxon>
        <taxon>Leishmania braziliensis species complex</taxon>
    </lineage>
</organism>